<dbReference type="InterPro" id="IPR002938">
    <property type="entry name" value="FAD-bd"/>
</dbReference>
<accession>A0AAE3W723</accession>
<dbReference type="GO" id="GO:0018658">
    <property type="term" value="F:salicylate 1-monooxygenase activity"/>
    <property type="evidence" value="ECO:0007669"/>
    <property type="project" value="UniProtKB-EC"/>
</dbReference>
<dbReference type="PANTHER" id="PTHR13789:SF309">
    <property type="entry name" value="PUTATIVE (AFU_ORTHOLOGUE AFUA_6G14510)-RELATED"/>
    <property type="match status" value="1"/>
</dbReference>
<dbReference type="InterPro" id="IPR036188">
    <property type="entry name" value="FAD/NAD-bd_sf"/>
</dbReference>
<dbReference type="SUPFAM" id="SSF54373">
    <property type="entry name" value="FAD-linked reductases, C-terminal domain"/>
    <property type="match status" value="1"/>
</dbReference>
<dbReference type="Pfam" id="PF01494">
    <property type="entry name" value="FAD_binding_3"/>
    <property type="match status" value="1"/>
</dbReference>
<dbReference type="AlphaFoldDB" id="A0AAE3W723"/>
<evidence type="ECO:0000313" key="5">
    <source>
        <dbReference type="Proteomes" id="UP001240236"/>
    </source>
</evidence>
<evidence type="ECO:0000256" key="2">
    <source>
        <dbReference type="ARBA" id="ARBA00023033"/>
    </source>
</evidence>
<evidence type="ECO:0000256" key="1">
    <source>
        <dbReference type="ARBA" id="ARBA00023002"/>
    </source>
</evidence>
<dbReference type="Proteomes" id="UP001240236">
    <property type="component" value="Unassembled WGS sequence"/>
</dbReference>
<dbReference type="RefSeq" id="WP_307245185.1">
    <property type="nucleotide sequence ID" value="NZ_JAUSUZ010000001.1"/>
</dbReference>
<protein>
    <submittedName>
        <fullName evidence="4">Salicylate hydroxylase</fullName>
        <ecNumber evidence="4">1.14.13.1</ecNumber>
    </submittedName>
</protein>
<dbReference type="GO" id="GO:0071949">
    <property type="term" value="F:FAD binding"/>
    <property type="evidence" value="ECO:0007669"/>
    <property type="project" value="InterPro"/>
</dbReference>
<dbReference type="EC" id="1.14.13.1" evidence="4"/>
<evidence type="ECO:0000259" key="3">
    <source>
        <dbReference type="Pfam" id="PF01494"/>
    </source>
</evidence>
<keyword evidence="5" id="KW-1185">Reference proteome</keyword>
<keyword evidence="2" id="KW-0503">Monooxygenase</keyword>
<proteinExistence type="predicted"/>
<evidence type="ECO:0000313" key="4">
    <source>
        <dbReference type="EMBL" id="MDQ0369742.1"/>
    </source>
</evidence>
<dbReference type="PANTHER" id="PTHR13789">
    <property type="entry name" value="MONOOXYGENASE"/>
    <property type="match status" value="1"/>
</dbReference>
<organism evidence="4 5">
    <name type="scientific">Catenuloplanes indicus</name>
    <dbReference type="NCBI Taxonomy" id="137267"/>
    <lineage>
        <taxon>Bacteria</taxon>
        <taxon>Bacillati</taxon>
        <taxon>Actinomycetota</taxon>
        <taxon>Actinomycetes</taxon>
        <taxon>Micromonosporales</taxon>
        <taxon>Micromonosporaceae</taxon>
        <taxon>Catenuloplanes</taxon>
    </lineage>
</organism>
<sequence length="384" mass="40312">MHQPRIAVVGAGIGGLAAAAALARAGLRCDVFDRRDHPGLSGVGLGIQITPNGARALREVGALPHPDSTVRPDAVELRRWRDNSLIGRTALDDAEARYGVPYLALTRGELSAALLSAVDTGGGAGLFLGRRCVGASVGRDGVRLRFADGGEYAADLVIGADGVHSALRGVLGGDGGLGPRFSGHVAYRAVVPADDLPAHLVRPHRVRVWLGPGRHCVAYPVRGGRMVNVVATAPARSPAVPRERLIMGYAEWCGSVRALLSAAAGRGRVWPLYAGAPVPRRHRGGLVLLGDAAHPALPWLAQGASQALEDAVALAGCLSGRAPLERYDSVRGARAHRIATAIRVADAEHHLPDGVRQRRRDRRLATPPDRDWLYGYDASAGATS</sequence>
<name>A0AAE3W723_9ACTN</name>
<gene>
    <name evidence="4" type="ORF">J2S42_006411</name>
</gene>
<feature type="domain" description="FAD-binding" evidence="3">
    <location>
        <begin position="6"/>
        <end position="339"/>
    </location>
</feature>
<keyword evidence="1 4" id="KW-0560">Oxidoreductase</keyword>
<dbReference type="PRINTS" id="PR00420">
    <property type="entry name" value="RNGMNOXGNASE"/>
</dbReference>
<dbReference type="InterPro" id="IPR050493">
    <property type="entry name" value="FAD-dep_Monooxygenase_BioMet"/>
</dbReference>
<comment type="caution">
    <text evidence="4">The sequence shown here is derived from an EMBL/GenBank/DDBJ whole genome shotgun (WGS) entry which is preliminary data.</text>
</comment>
<reference evidence="4 5" key="1">
    <citation type="submission" date="2023-07" db="EMBL/GenBank/DDBJ databases">
        <title>Sequencing the genomes of 1000 actinobacteria strains.</title>
        <authorList>
            <person name="Klenk H.-P."/>
        </authorList>
    </citation>
    <scope>NUCLEOTIDE SEQUENCE [LARGE SCALE GENOMIC DNA]</scope>
    <source>
        <strain evidence="4 5">DSM 44709</strain>
    </source>
</reference>
<dbReference type="Gene3D" id="3.50.50.60">
    <property type="entry name" value="FAD/NAD(P)-binding domain"/>
    <property type="match status" value="1"/>
</dbReference>
<dbReference type="SUPFAM" id="SSF51905">
    <property type="entry name" value="FAD/NAD(P)-binding domain"/>
    <property type="match status" value="1"/>
</dbReference>
<dbReference type="EMBL" id="JAUSUZ010000001">
    <property type="protein sequence ID" value="MDQ0369742.1"/>
    <property type="molecule type" value="Genomic_DNA"/>
</dbReference>